<sequence length="170" mass="18554">MPISADIPSPSSPPAASPQQHSSKGRQRILSVPSIKKQGEVNSCRRPQLSLQRRGNTVGWAGGFRRTRPLWGGRVRGLLWAQGSWLQAAPTFLLSFLGPPWPGQSSDALRISEDDFSPGCVQDAVKSNERMFGKSIGCRRSWDPEAKSLGNLGQGPRHHEEGPFLTLGFV</sequence>
<evidence type="ECO:0000256" key="1">
    <source>
        <dbReference type="SAM" id="MobiDB-lite"/>
    </source>
</evidence>
<name>A0A5E4A9E9_MARMO</name>
<comment type="caution">
    <text evidence="2">The sequence shown here is derived from an EMBL/GenBank/DDBJ whole genome shotgun (WGS) entry which is preliminary data.</text>
</comment>
<accession>A0A5E4A9E9</accession>
<organism evidence="2 3">
    <name type="scientific">Marmota monax</name>
    <name type="common">Woodchuck</name>
    <dbReference type="NCBI Taxonomy" id="9995"/>
    <lineage>
        <taxon>Eukaryota</taxon>
        <taxon>Metazoa</taxon>
        <taxon>Chordata</taxon>
        <taxon>Craniata</taxon>
        <taxon>Vertebrata</taxon>
        <taxon>Euteleostomi</taxon>
        <taxon>Mammalia</taxon>
        <taxon>Eutheria</taxon>
        <taxon>Euarchontoglires</taxon>
        <taxon>Glires</taxon>
        <taxon>Rodentia</taxon>
        <taxon>Sciuromorpha</taxon>
        <taxon>Sciuridae</taxon>
        <taxon>Xerinae</taxon>
        <taxon>Marmotini</taxon>
        <taxon>Marmota</taxon>
    </lineage>
</organism>
<reference evidence="2" key="1">
    <citation type="submission" date="2019-04" db="EMBL/GenBank/DDBJ databases">
        <authorList>
            <person name="Alioto T."/>
            <person name="Alioto T."/>
        </authorList>
    </citation>
    <scope>NUCLEOTIDE SEQUENCE [LARGE SCALE GENOMIC DNA]</scope>
</reference>
<dbReference type="Proteomes" id="UP000335636">
    <property type="component" value="Unassembled WGS sequence"/>
</dbReference>
<evidence type="ECO:0000313" key="2">
    <source>
        <dbReference type="EMBL" id="VTJ53342.1"/>
    </source>
</evidence>
<feature type="non-terminal residue" evidence="2">
    <location>
        <position position="170"/>
    </location>
</feature>
<dbReference type="EMBL" id="CABDUW010000027">
    <property type="protein sequence ID" value="VTJ53342.1"/>
    <property type="molecule type" value="Genomic_DNA"/>
</dbReference>
<proteinExistence type="predicted"/>
<feature type="region of interest" description="Disordered" evidence="1">
    <location>
        <begin position="1"/>
        <end position="32"/>
    </location>
</feature>
<gene>
    <name evidence="2" type="ORF">MONAX_5E017914</name>
</gene>
<protein>
    <submittedName>
        <fullName evidence="2">Uncharacterized protein</fullName>
    </submittedName>
</protein>
<keyword evidence="3" id="KW-1185">Reference proteome</keyword>
<evidence type="ECO:0000313" key="3">
    <source>
        <dbReference type="Proteomes" id="UP000335636"/>
    </source>
</evidence>
<dbReference type="AlphaFoldDB" id="A0A5E4A9E9"/>